<dbReference type="Proteomes" id="UP000444721">
    <property type="component" value="Unassembled WGS sequence"/>
</dbReference>
<feature type="compositionally biased region" description="Acidic residues" evidence="1">
    <location>
        <begin position="43"/>
        <end position="55"/>
    </location>
</feature>
<reference evidence="2 3" key="1">
    <citation type="journal article" date="2019" name="Sci. Rep.">
        <title>Nanopore sequencing improves the draft genome of the human pathogenic amoeba Naegleria fowleri.</title>
        <authorList>
            <person name="Liechti N."/>
            <person name="Schurch N."/>
            <person name="Bruggmann R."/>
            <person name="Wittwer M."/>
        </authorList>
    </citation>
    <scope>NUCLEOTIDE SEQUENCE [LARGE SCALE GENOMIC DNA]</scope>
    <source>
        <strain evidence="2 3">ATCC 30894</strain>
    </source>
</reference>
<keyword evidence="3" id="KW-1185">Reference proteome</keyword>
<dbReference type="VEuPathDB" id="AmoebaDB:FDP41_010056"/>
<protein>
    <submittedName>
        <fullName evidence="2">Uncharacterized protein</fullName>
    </submittedName>
</protein>
<dbReference type="AlphaFoldDB" id="A0A6A5AU45"/>
<dbReference type="VEuPathDB" id="AmoebaDB:NF0076870"/>
<dbReference type="GeneID" id="68117271"/>
<dbReference type="OrthoDB" id="10001928at2759"/>
<sequence length="408" mass="47015">MSKFLAELYGSPSSSDDEEYASSNDEFMSMEEQRALYRSLSEEAVEESENEDVDDDPSRPSLSATNVEELISSGCSAPKKASFKNQLKRSKSRKRHSSESKIIIEVQEQVEEKDDLAPIMDRKWNSIYENHFENFQNRGTMIRKLPLQYVELEKMSFEKVSYVSDDFQNHDIMKEKSQTTVSANAARIDSSILIACPMMPYIFYASGVKDGKEYPTFIAYDSKVKKWSNFTEIYYGMQERFGRRFFNFIPAVNKDTILVSLGDALFCFDFHTSFILCDPDKFLVKEPHNELSHWRKTSLSLKTKEVVETTNHSYSYYGNRVWIFGGRNVHSGVLTNQLVECTIAVSPSCVKRERIYGSDPPLPRENHAQCQIGNDVYIYGGNYMKPHQLLNDLHVFNTMIMPFLLNIP</sequence>
<accession>A0A6A5AU45</accession>
<proteinExistence type="predicted"/>
<feature type="region of interest" description="Disordered" evidence="1">
    <location>
        <begin position="1"/>
        <end position="65"/>
    </location>
</feature>
<organism evidence="2 3">
    <name type="scientific">Naegleria fowleri</name>
    <name type="common">Brain eating amoeba</name>
    <dbReference type="NCBI Taxonomy" id="5763"/>
    <lineage>
        <taxon>Eukaryota</taxon>
        <taxon>Discoba</taxon>
        <taxon>Heterolobosea</taxon>
        <taxon>Tetramitia</taxon>
        <taxon>Eutetramitia</taxon>
        <taxon>Vahlkampfiidae</taxon>
        <taxon>Naegleria</taxon>
    </lineage>
</organism>
<dbReference type="RefSeq" id="XP_044556549.1">
    <property type="nucleotide sequence ID" value="XM_044700313.1"/>
</dbReference>
<evidence type="ECO:0000313" key="2">
    <source>
        <dbReference type="EMBL" id="KAF0971833.1"/>
    </source>
</evidence>
<dbReference type="Gene3D" id="2.120.10.80">
    <property type="entry name" value="Kelch-type beta propeller"/>
    <property type="match status" value="1"/>
</dbReference>
<dbReference type="EMBL" id="VFQX01000074">
    <property type="protein sequence ID" value="KAF0971833.1"/>
    <property type="molecule type" value="Genomic_DNA"/>
</dbReference>
<dbReference type="SUPFAM" id="SSF117281">
    <property type="entry name" value="Kelch motif"/>
    <property type="match status" value="1"/>
</dbReference>
<evidence type="ECO:0000313" key="3">
    <source>
        <dbReference type="Proteomes" id="UP000444721"/>
    </source>
</evidence>
<gene>
    <name evidence="2" type="ORF">FDP41_010056</name>
</gene>
<evidence type="ECO:0000256" key="1">
    <source>
        <dbReference type="SAM" id="MobiDB-lite"/>
    </source>
</evidence>
<comment type="caution">
    <text evidence="2">The sequence shown here is derived from an EMBL/GenBank/DDBJ whole genome shotgun (WGS) entry which is preliminary data.</text>
</comment>
<dbReference type="VEuPathDB" id="AmoebaDB:NfTy_082130"/>
<name>A0A6A5AU45_NAEFO</name>
<dbReference type="InterPro" id="IPR015915">
    <property type="entry name" value="Kelch-typ_b-propeller"/>
</dbReference>